<dbReference type="Proteomes" id="UP000432015">
    <property type="component" value="Unassembled WGS sequence"/>
</dbReference>
<keyword evidence="2" id="KW-1185">Reference proteome</keyword>
<accession>A0A7K1KU24</accession>
<organism evidence="1 2">
    <name type="scientific">Actinomadura litoris</name>
    <dbReference type="NCBI Taxonomy" id="2678616"/>
    <lineage>
        <taxon>Bacteria</taxon>
        <taxon>Bacillati</taxon>
        <taxon>Actinomycetota</taxon>
        <taxon>Actinomycetes</taxon>
        <taxon>Streptosporangiales</taxon>
        <taxon>Thermomonosporaceae</taxon>
        <taxon>Actinomadura</taxon>
    </lineage>
</organism>
<name>A0A7K1KU24_9ACTN</name>
<dbReference type="InterPro" id="IPR038128">
    <property type="entry name" value="Gamma_PGA_hydro_sf"/>
</dbReference>
<dbReference type="Pfam" id="PF05908">
    <property type="entry name" value="Gamma_PGA_hydro"/>
    <property type="match status" value="1"/>
</dbReference>
<evidence type="ECO:0000313" key="1">
    <source>
        <dbReference type="EMBL" id="MUN35688.1"/>
    </source>
</evidence>
<dbReference type="AlphaFoldDB" id="A0A7K1KU24"/>
<evidence type="ECO:0000313" key="2">
    <source>
        <dbReference type="Proteomes" id="UP000432015"/>
    </source>
</evidence>
<sequence length="248" mass="26915">MRGILDFRNEEVGMRKVVSIAGIVAVTMCGLNGVAHASADKYQNYAELAQHEKEGQDYRRTLRAPGEPKVAHIAIHGGGIEPGTTQLADRAAAARSGYAYYSFEGVKPSGNKDLHITSTRFDEPRGLALAQRVDRTVSWHGADGSTPVTYVGGLDDQLREQVACRLGKAGFAVAPTVPGDIDGSDPHNIANRNRRHKGVQLELSTAQRKAFFTDGRLDRAWIEDPTHRTGAFEKYIKAVDQALSSGDC</sequence>
<reference evidence="1 2" key="1">
    <citation type="submission" date="2019-11" db="EMBL/GenBank/DDBJ databases">
        <authorList>
            <person name="Cao P."/>
        </authorList>
    </citation>
    <scope>NUCLEOTIDE SEQUENCE [LARGE SCALE GENOMIC DNA]</scope>
    <source>
        <strain evidence="1 2">NEAU-AAG5</strain>
    </source>
</reference>
<gene>
    <name evidence="1" type="ORF">GNZ18_03625</name>
</gene>
<dbReference type="InterPro" id="IPR008585">
    <property type="entry name" value="Gamma_PGA_hydro"/>
</dbReference>
<protein>
    <recommendedName>
        <fullName evidence="3">Phage-related replication protein</fullName>
    </recommendedName>
</protein>
<evidence type="ECO:0008006" key="3">
    <source>
        <dbReference type="Google" id="ProtNLM"/>
    </source>
</evidence>
<proteinExistence type="predicted"/>
<dbReference type="EMBL" id="WOFH01000001">
    <property type="protein sequence ID" value="MUN35688.1"/>
    <property type="molecule type" value="Genomic_DNA"/>
</dbReference>
<comment type="caution">
    <text evidence="1">The sequence shown here is derived from an EMBL/GenBank/DDBJ whole genome shotgun (WGS) entry which is preliminary data.</text>
</comment>
<dbReference type="Gene3D" id="3.40.630.100">
    <property type="entry name" value="Poly-gamma-glutamate hydrolase, zinc-binding motif"/>
    <property type="match status" value="1"/>
</dbReference>